<dbReference type="InterPro" id="IPR027350">
    <property type="entry name" value="GT23_dom"/>
</dbReference>
<comment type="similarity">
    <text evidence="3">Belongs to the glycosyltransferase 23 family.</text>
</comment>
<proteinExistence type="inferred from homology"/>
<sequence length="576" mass="66643">MMFTFFSINNFFKYLITIFLLIILLIIITNEPFNWFRTEESEPIDSSPAIILARLSRATAELAVLKSQNEELQSLVQRFISKISENDPDFKESLDENHTQNANSHNISLDYQYEFSRRKLSQDISELWNFIRFGGEPIEETKIFVKELTNSLLYDLDVISQRDIKARKDRLDKLSNYLQLKIHQLQNPKNCENARKLVCTLNKGCGFGCQIHHVAYCMVVAIATNRTLILNSQNWRYVNKVTSLPSLWNLAFKSISETCVDDSGSPRIRWSSAINRLEYQVIDLPILDSLKPKKNFLPLAIPDKISLELTTLHGAPFVWFIGQILRYLMRPSEEINDYIRVQKNKLNFRKPIVGVHVRRTDKINTEASFHSLSEYMNHVEHYYDRLDVFRQRKNPLLPPSERLVYLATDDVTLWKKEIDPFEKKGYKFIGDSEISGTASMNRRYSYDSLKNIILDIWLLSESDFLVCTFSSQVCRLAYELMQSIEPGTDRSADFSSLDDIYYFGGQNSHSQIAILNHKASSISQISFKIGDIIGIAGNHWNGFSKGSSRVTQQNGLYPSFKTKDKIETAKFELFQD</sequence>
<evidence type="ECO:0000256" key="2">
    <source>
        <dbReference type="ARBA" id="ARBA00022679"/>
    </source>
</evidence>
<protein>
    <submittedName>
        <fullName evidence="7">Alpha-1,6-fucosyltransferase -like protein</fullName>
    </submittedName>
</protein>
<feature type="domain" description="GT23" evidence="6">
    <location>
        <begin position="193"/>
        <end position="497"/>
    </location>
</feature>
<dbReference type="Pfam" id="PF19745">
    <property type="entry name" value="FUT8_N_cat"/>
    <property type="match status" value="1"/>
</dbReference>
<keyword evidence="5" id="KW-0812">Transmembrane</keyword>
<dbReference type="GO" id="GO:0046921">
    <property type="term" value="F:alpha-(1-&gt;6)-fucosyltransferase activity"/>
    <property type="evidence" value="ECO:0007669"/>
    <property type="project" value="TreeGrafter"/>
</dbReference>
<dbReference type="PANTHER" id="PTHR13132:SF29">
    <property type="entry name" value="ALPHA-(1,6)-FUCOSYLTRANSFERASE"/>
    <property type="match status" value="1"/>
</dbReference>
<reference evidence="8" key="3">
    <citation type="submission" date="2022-06" db="UniProtKB">
        <authorList>
            <consortium name="EnsemblMetazoa"/>
        </authorList>
    </citation>
    <scope>IDENTIFICATION</scope>
</reference>
<feature type="coiled-coil region" evidence="4">
    <location>
        <begin position="55"/>
        <end position="82"/>
    </location>
</feature>
<dbReference type="FunFam" id="2.30.30.40:FF:000070">
    <property type="entry name" value="Alpha-(1,6)-fucosyltransferase"/>
    <property type="match status" value="1"/>
</dbReference>
<dbReference type="Gene3D" id="3.40.50.11350">
    <property type="match status" value="1"/>
</dbReference>
<reference evidence="9" key="1">
    <citation type="journal article" date="2020" name="PLoS Negl. Trop. Dis.">
        <title>High-quality nuclear genome for Sarcoptes scabiei-A critical resource for a neglected parasite.</title>
        <authorList>
            <person name="Korhonen P.K."/>
            <person name="Gasser R.B."/>
            <person name="Ma G."/>
            <person name="Wang T."/>
            <person name="Stroehlein A.J."/>
            <person name="Young N.D."/>
            <person name="Ang C.S."/>
            <person name="Fernando D.D."/>
            <person name="Lu H.C."/>
            <person name="Taylor S."/>
            <person name="Reynolds S.L."/>
            <person name="Mofiz E."/>
            <person name="Najaraj S.H."/>
            <person name="Gowda H."/>
            <person name="Madugundu A."/>
            <person name="Renuse S."/>
            <person name="Holt D."/>
            <person name="Pandey A."/>
            <person name="Papenfuss A.T."/>
            <person name="Fischer K."/>
        </authorList>
    </citation>
    <scope>NUCLEOTIDE SEQUENCE [LARGE SCALE GENOMIC DNA]</scope>
</reference>
<dbReference type="Proteomes" id="UP000070412">
    <property type="component" value="Unassembled WGS sequence"/>
</dbReference>
<keyword evidence="9" id="KW-1185">Reference proteome</keyword>
<evidence type="ECO:0000313" key="9">
    <source>
        <dbReference type="Proteomes" id="UP000070412"/>
    </source>
</evidence>
<keyword evidence="5" id="KW-1133">Transmembrane helix</keyword>
<evidence type="ECO:0000256" key="1">
    <source>
        <dbReference type="ARBA" id="ARBA00022676"/>
    </source>
</evidence>
<keyword evidence="5" id="KW-0472">Membrane</keyword>
<dbReference type="EnsemblMetazoa" id="SSS_7968s_mrna">
    <property type="protein sequence ID" value="KAF7493385.1"/>
    <property type="gene ID" value="SSS_7968"/>
</dbReference>
<dbReference type="InterPro" id="IPR035653">
    <property type="entry name" value="Fut8_SH3"/>
</dbReference>
<dbReference type="PROSITE" id="PS51659">
    <property type="entry name" value="GT23"/>
    <property type="match status" value="1"/>
</dbReference>
<dbReference type="Gene3D" id="2.30.30.40">
    <property type="entry name" value="SH3 Domains"/>
    <property type="match status" value="1"/>
</dbReference>
<evidence type="ECO:0000259" key="6">
    <source>
        <dbReference type="PROSITE" id="PS51659"/>
    </source>
</evidence>
<feature type="transmembrane region" description="Helical" evidence="5">
    <location>
        <begin position="12"/>
        <end position="29"/>
    </location>
</feature>
<dbReference type="EMBL" id="WVUK01000056">
    <property type="protein sequence ID" value="KAF7493385.1"/>
    <property type="molecule type" value="Genomic_DNA"/>
</dbReference>
<dbReference type="CDD" id="cd11792">
    <property type="entry name" value="SH3_Fut8"/>
    <property type="match status" value="1"/>
</dbReference>
<keyword evidence="2 3" id="KW-0808">Transferase</keyword>
<keyword evidence="1 3" id="KW-0328">Glycosyltransferase</keyword>
<feature type="region of interest" description="Important for donor substrate binding" evidence="3">
    <location>
        <begin position="358"/>
        <end position="359"/>
    </location>
</feature>
<keyword evidence="4" id="KW-0175">Coiled coil</keyword>
<dbReference type="PANTHER" id="PTHR13132">
    <property type="entry name" value="ALPHA- 1,6 -FUCOSYLTRANSFERASE"/>
    <property type="match status" value="1"/>
</dbReference>
<dbReference type="CDD" id="cd11300">
    <property type="entry name" value="Fut8_like"/>
    <property type="match status" value="1"/>
</dbReference>
<reference evidence="7" key="2">
    <citation type="submission" date="2020-01" db="EMBL/GenBank/DDBJ databases">
        <authorList>
            <person name="Korhonen P.K.K."/>
            <person name="Guangxu M.G."/>
            <person name="Wang T.W."/>
            <person name="Stroehlein A.J.S."/>
            <person name="Young N.D."/>
            <person name="Ang C.-S.A."/>
            <person name="Fernando D.W.F."/>
            <person name="Lu H.L."/>
            <person name="Taylor S.T."/>
            <person name="Ehtesham M.E.M."/>
            <person name="Najaraj S.H.N."/>
            <person name="Harsha G.H.G."/>
            <person name="Madugundu A.M."/>
            <person name="Renuse S.R."/>
            <person name="Holt D.H."/>
            <person name="Pandey A.P."/>
            <person name="Papenfuss A.P."/>
            <person name="Gasser R.B.G."/>
            <person name="Fischer K.F."/>
        </authorList>
    </citation>
    <scope>NUCLEOTIDE SEQUENCE</scope>
    <source>
        <strain evidence="7">SSS_KF_BRIS2020</strain>
    </source>
</reference>
<evidence type="ECO:0000313" key="8">
    <source>
        <dbReference type="EnsemblMetazoa" id="KAF7493385.1"/>
    </source>
</evidence>
<organism evidence="7">
    <name type="scientific">Sarcoptes scabiei</name>
    <name type="common">Itch mite</name>
    <name type="synonym">Acarus scabiei</name>
    <dbReference type="NCBI Taxonomy" id="52283"/>
    <lineage>
        <taxon>Eukaryota</taxon>
        <taxon>Metazoa</taxon>
        <taxon>Ecdysozoa</taxon>
        <taxon>Arthropoda</taxon>
        <taxon>Chelicerata</taxon>
        <taxon>Arachnida</taxon>
        <taxon>Acari</taxon>
        <taxon>Acariformes</taxon>
        <taxon>Sarcoptiformes</taxon>
        <taxon>Astigmata</taxon>
        <taxon>Psoroptidia</taxon>
        <taxon>Sarcoptoidea</taxon>
        <taxon>Sarcoptidae</taxon>
        <taxon>Sarcoptinae</taxon>
        <taxon>Sarcoptes</taxon>
    </lineage>
</organism>
<evidence type="ECO:0000256" key="4">
    <source>
        <dbReference type="SAM" id="Coils"/>
    </source>
</evidence>
<name>A0A834RBM3_SARSC</name>
<dbReference type="InterPro" id="IPR045573">
    <property type="entry name" value="Fut8_N_cat"/>
</dbReference>
<evidence type="ECO:0000256" key="3">
    <source>
        <dbReference type="PROSITE-ProRule" id="PRU00992"/>
    </source>
</evidence>
<accession>A0A834RBM3</accession>
<evidence type="ECO:0000256" key="5">
    <source>
        <dbReference type="SAM" id="Phobius"/>
    </source>
</evidence>
<dbReference type="GO" id="GO:0006487">
    <property type="term" value="P:protein N-linked glycosylation"/>
    <property type="evidence" value="ECO:0007669"/>
    <property type="project" value="TreeGrafter"/>
</dbReference>
<gene>
    <name evidence="7" type="ORF">SSS_7968</name>
</gene>
<dbReference type="AlphaFoldDB" id="A0A834RBM3"/>
<evidence type="ECO:0000313" key="7">
    <source>
        <dbReference type="EMBL" id="KAF7493385.1"/>
    </source>
</evidence>
<dbReference type="OrthoDB" id="2014825at2759"/>